<accession>A0A8D9I2R3</accession>
<proteinExistence type="predicted"/>
<gene>
    <name evidence="2" type="ORF">BRAPAZ1V2_A10P08700.2</name>
</gene>
<dbReference type="Proteomes" id="UP000694005">
    <property type="component" value="Chromosome A10"/>
</dbReference>
<evidence type="ECO:0000256" key="1">
    <source>
        <dbReference type="SAM" id="Phobius"/>
    </source>
</evidence>
<keyword evidence="1" id="KW-1133">Transmembrane helix</keyword>
<feature type="transmembrane region" description="Helical" evidence="1">
    <location>
        <begin position="52"/>
        <end position="76"/>
    </location>
</feature>
<keyword evidence="1" id="KW-0812">Transmembrane</keyword>
<name>A0A8D9I2R3_BRACM</name>
<evidence type="ECO:0000313" key="3">
    <source>
        <dbReference type="Proteomes" id="UP000694005"/>
    </source>
</evidence>
<reference evidence="2 3" key="1">
    <citation type="submission" date="2021-07" db="EMBL/GenBank/DDBJ databases">
        <authorList>
            <consortium name="Genoscope - CEA"/>
            <person name="William W."/>
        </authorList>
    </citation>
    <scope>NUCLEOTIDE SEQUENCE [LARGE SCALE GENOMIC DNA]</scope>
</reference>
<organism evidence="2 3">
    <name type="scientific">Brassica campestris</name>
    <name type="common">Field mustard</name>
    <dbReference type="NCBI Taxonomy" id="3711"/>
    <lineage>
        <taxon>Eukaryota</taxon>
        <taxon>Viridiplantae</taxon>
        <taxon>Streptophyta</taxon>
        <taxon>Embryophyta</taxon>
        <taxon>Tracheophyta</taxon>
        <taxon>Spermatophyta</taxon>
        <taxon>Magnoliopsida</taxon>
        <taxon>eudicotyledons</taxon>
        <taxon>Gunneridae</taxon>
        <taxon>Pentapetalae</taxon>
        <taxon>rosids</taxon>
        <taxon>malvids</taxon>
        <taxon>Brassicales</taxon>
        <taxon>Brassicaceae</taxon>
        <taxon>Brassiceae</taxon>
        <taxon>Brassica</taxon>
    </lineage>
</organism>
<dbReference type="AlphaFoldDB" id="A0A8D9I2R3"/>
<sequence length="107" mass="12038">MNGSLWWSAYDLDSSQICSLVLLLGSFQIIPKIRRRDPYHCYCASWTAISRVLVYLLPFIPFGLVFPIVRCFLFHVKALAVAAEPSFSISAAGLVGFQAQLFNHSRI</sequence>
<protein>
    <submittedName>
        <fullName evidence="2">Uncharacterized protein</fullName>
    </submittedName>
</protein>
<dbReference type="EMBL" id="LS974626">
    <property type="protein sequence ID" value="CAG7909624.1"/>
    <property type="molecule type" value="Genomic_DNA"/>
</dbReference>
<dbReference type="Gramene" id="A10p08700.2_BraZ1">
    <property type="protein sequence ID" value="A10p08700.2_BraZ1.CDS.1"/>
    <property type="gene ID" value="A10g08700.2_BraZ1"/>
</dbReference>
<keyword evidence="1" id="KW-0472">Membrane</keyword>
<evidence type="ECO:0000313" key="2">
    <source>
        <dbReference type="EMBL" id="CAG7909624.1"/>
    </source>
</evidence>